<organism evidence="2">
    <name type="scientific">Rhizobium sp. ZPR3</name>
    <dbReference type="NCBI Taxonomy" id="3158967"/>
    <lineage>
        <taxon>Bacteria</taxon>
        <taxon>Pseudomonadati</taxon>
        <taxon>Pseudomonadota</taxon>
        <taxon>Alphaproteobacteria</taxon>
        <taxon>Hyphomicrobiales</taxon>
        <taxon>Rhizobiaceae</taxon>
        <taxon>Rhizobium/Agrobacterium group</taxon>
        <taxon>Rhizobium</taxon>
    </lineage>
</organism>
<proteinExistence type="predicted"/>
<evidence type="ECO:0000256" key="1">
    <source>
        <dbReference type="SAM" id="SignalP"/>
    </source>
</evidence>
<feature type="chain" id="PRO_5043403324" evidence="1">
    <location>
        <begin position="32"/>
        <end position="175"/>
    </location>
</feature>
<name>A0AAU7RPC7_9HYPH</name>
<protein>
    <submittedName>
        <fullName evidence="2">Uncharacterized protein</fullName>
    </submittedName>
</protein>
<accession>A0AAU7RPC7</accession>
<evidence type="ECO:0000313" key="2">
    <source>
        <dbReference type="EMBL" id="XBT92007.1"/>
    </source>
</evidence>
<reference evidence="2" key="1">
    <citation type="submission" date="2024-06" db="EMBL/GenBank/DDBJ databases">
        <authorList>
            <person name="Li T."/>
            <person name="Gao R."/>
        </authorList>
    </citation>
    <scope>NUCLEOTIDE SEQUENCE</scope>
    <source>
        <strain evidence="2">ZPR3</strain>
    </source>
</reference>
<sequence length="175" mass="19096">MTMPAINARTRLASMRWVALAFAVNPLPALAEECMQEKAVYVDMDNAYELRFESMGSESSVSNKFKLAVRNTNIVAEGVVMRSDDQLRADGRIMFECPEGDITGADLRACTVWQGMVYASDLKGHIRALPGEGESAADRLFLPALGPSIQKSPLWGKGKATIAPWDVLSLKGCNQ</sequence>
<gene>
    <name evidence="2" type="ORF">ABM479_14540</name>
</gene>
<feature type="signal peptide" evidence="1">
    <location>
        <begin position="1"/>
        <end position="31"/>
    </location>
</feature>
<dbReference type="EMBL" id="CP157960">
    <property type="protein sequence ID" value="XBT92007.1"/>
    <property type="molecule type" value="Genomic_DNA"/>
</dbReference>
<dbReference type="RefSeq" id="WP_234910272.1">
    <property type="nucleotide sequence ID" value="NZ_CP157960.1"/>
</dbReference>
<dbReference type="AlphaFoldDB" id="A0AAU7RPC7"/>
<keyword evidence="1" id="KW-0732">Signal</keyword>